<dbReference type="CDD" id="cd00077">
    <property type="entry name" value="HDc"/>
    <property type="match status" value="1"/>
</dbReference>
<sequence>MCGHSAAPGTDASLAVTPETTLSHSHSSESDAAKGSQSLRAFVPSSTLCVSAFDLVTSTALPLSIVHHSLRVYLFAKWLAECEKSEWADSELLFVACICHDLGATQAHNGPQRFEVEGADAAAEFLRRQGKSEAEVHEVWTAVALHTSPGIAERITPLARLVRLGVLIDFRPATRSSLGAAAYAEVIEAKLPRLEIEKILGDAVVHQAVQNPAKAPAASWPNNLYKSYLENPGWTGINRAF</sequence>
<accession>W9X273</accession>
<dbReference type="InterPro" id="IPR003607">
    <property type="entry name" value="HD/PDEase_dom"/>
</dbReference>
<evidence type="ECO:0000259" key="2">
    <source>
        <dbReference type="SMART" id="SM00471"/>
    </source>
</evidence>
<dbReference type="RefSeq" id="XP_007744805.1">
    <property type="nucleotide sequence ID" value="XM_007746615.1"/>
</dbReference>
<dbReference type="SMART" id="SM00471">
    <property type="entry name" value="HDc"/>
    <property type="match status" value="1"/>
</dbReference>
<dbReference type="Proteomes" id="UP000019471">
    <property type="component" value="Unassembled WGS sequence"/>
</dbReference>
<dbReference type="InterPro" id="IPR006674">
    <property type="entry name" value="HD_domain"/>
</dbReference>
<protein>
    <recommendedName>
        <fullName evidence="2">HD/PDEase domain-containing protein</fullName>
    </recommendedName>
</protein>
<dbReference type="AlphaFoldDB" id="W9X273"/>
<proteinExistence type="predicted"/>
<organism evidence="3 4">
    <name type="scientific">Cladophialophora psammophila CBS 110553</name>
    <dbReference type="NCBI Taxonomy" id="1182543"/>
    <lineage>
        <taxon>Eukaryota</taxon>
        <taxon>Fungi</taxon>
        <taxon>Dikarya</taxon>
        <taxon>Ascomycota</taxon>
        <taxon>Pezizomycotina</taxon>
        <taxon>Eurotiomycetes</taxon>
        <taxon>Chaetothyriomycetidae</taxon>
        <taxon>Chaetothyriales</taxon>
        <taxon>Herpotrichiellaceae</taxon>
        <taxon>Cladophialophora</taxon>
    </lineage>
</organism>
<feature type="domain" description="HD/PDEase" evidence="2">
    <location>
        <begin position="61"/>
        <end position="180"/>
    </location>
</feature>
<dbReference type="HOGENOM" id="CLU_070871_3_1_1"/>
<evidence type="ECO:0000313" key="3">
    <source>
        <dbReference type="EMBL" id="EXJ71026.1"/>
    </source>
</evidence>
<dbReference type="STRING" id="1182543.W9X273"/>
<dbReference type="EMBL" id="AMGX01000008">
    <property type="protein sequence ID" value="EXJ71026.1"/>
    <property type="molecule type" value="Genomic_DNA"/>
</dbReference>
<dbReference type="PANTHER" id="PTHR35569:SF1">
    <property type="entry name" value="CYANAMIDE HYDRATASE DDI2-RELATED"/>
    <property type="match status" value="1"/>
</dbReference>
<name>W9X273_9EURO</name>
<gene>
    <name evidence="3" type="ORF">A1O5_06019</name>
</gene>
<dbReference type="Pfam" id="PF01966">
    <property type="entry name" value="HD"/>
    <property type="match status" value="1"/>
</dbReference>
<dbReference type="Gene3D" id="1.10.3210.10">
    <property type="entry name" value="Hypothetical protein af1432"/>
    <property type="match status" value="1"/>
</dbReference>
<dbReference type="PANTHER" id="PTHR35569">
    <property type="entry name" value="CYANAMIDE HYDRATASE DDI2-RELATED"/>
    <property type="match status" value="1"/>
</dbReference>
<dbReference type="OrthoDB" id="2378324at2759"/>
<evidence type="ECO:0000256" key="1">
    <source>
        <dbReference type="SAM" id="MobiDB-lite"/>
    </source>
</evidence>
<dbReference type="GeneID" id="19190732"/>
<keyword evidence="4" id="KW-1185">Reference proteome</keyword>
<evidence type="ECO:0000313" key="4">
    <source>
        <dbReference type="Proteomes" id="UP000019471"/>
    </source>
</evidence>
<dbReference type="SUPFAM" id="SSF109604">
    <property type="entry name" value="HD-domain/PDEase-like"/>
    <property type="match status" value="1"/>
</dbReference>
<comment type="caution">
    <text evidence="3">The sequence shown here is derived from an EMBL/GenBank/DDBJ whole genome shotgun (WGS) entry which is preliminary data.</text>
</comment>
<reference evidence="3 4" key="1">
    <citation type="submission" date="2013-03" db="EMBL/GenBank/DDBJ databases">
        <title>The Genome Sequence of Cladophialophora psammophila CBS 110553.</title>
        <authorList>
            <consortium name="The Broad Institute Genomics Platform"/>
            <person name="Cuomo C."/>
            <person name="de Hoog S."/>
            <person name="Gorbushina A."/>
            <person name="Walker B."/>
            <person name="Young S.K."/>
            <person name="Zeng Q."/>
            <person name="Gargeya S."/>
            <person name="Fitzgerald M."/>
            <person name="Haas B."/>
            <person name="Abouelleil A."/>
            <person name="Allen A.W."/>
            <person name="Alvarado L."/>
            <person name="Arachchi H.M."/>
            <person name="Berlin A.M."/>
            <person name="Chapman S.B."/>
            <person name="Gainer-Dewar J."/>
            <person name="Goldberg J."/>
            <person name="Griggs A."/>
            <person name="Gujja S."/>
            <person name="Hansen M."/>
            <person name="Howarth C."/>
            <person name="Imamovic A."/>
            <person name="Ireland A."/>
            <person name="Larimer J."/>
            <person name="McCowan C."/>
            <person name="Murphy C."/>
            <person name="Pearson M."/>
            <person name="Poon T.W."/>
            <person name="Priest M."/>
            <person name="Roberts A."/>
            <person name="Saif S."/>
            <person name="Shea T."/>
            <person name="Sisk P."/>
            <person name="Sykes S."/>
            <person name="Wortman J."/>
            <person name="Nusbaum C."/>
            <person name="Birren B."/>
        </authorList>
    </citation>
    <scope>NUCLEOTIDE SEQUENCE [LARGE SCALE GENOMIC DNA]</scope>
    <source>
        <strain evidence="3 4">CBS 110553</strain>
    </source>
</reference>
<feature type="region of interest" description="Disordered" evidence="1">
    <location>
        <begin position="1"/>
        <end position="31"/>
    </location>
</feature>
<dbReference type="eggNOG" id="ENOG502SRKJ">
    <property type="taxonomic scope" value="Eukaryota"/>
</dbReference>